<comment type="similarity">
    <text evidence="1">Belongs to the peptidase S13 family.</text>
</comment>
<dbReference type="Gene3D" id="3.50.80.20">
    <property type="entry name" value="D-Ala-D-Ala carboxypeptidase C, peptidase S13"/>
    <property type="match status" value="1"/>
</dbReference>
<keyword evidence="4" id="KW-0645">Protease</keyword>
<dbReference type="InterPro" id="IPR012338">
    <property type="entry name" value="Beta-lactam/transpept-like"/>
</dbReference>
<dbReference type="PANTHER" id="PTHR30023">
    <property type="entry name" value="D-ALANYL-D-ALANINE CARBOXYPEPTIDASE"/>
    <property type="match status" value="1"/>
</dbReference>
<dbReference type="Gene3D" id="3.40.710.10">
    <property type="entry name" value="DD-peptidase/beta-lactamase superfamily"/>
    <property type="match status" value="2"/>
</dbReference>
<sequence length="537" mass="55615">MRPIPLALPPTPDRRRRFALGVSVVAVAALIGPAATPAAADPVAGPVADLRADISALLDSPELQGATSGVTVRSLDSGELLYGNDAATPLIPASNAKLLTSAAALDVLGPDHTFRTTVDAGEDPGDGVVEGDLILRGTGDPTLTATVFDALAAEVAGSGVTLVTGDLLADDTWFDDQRLGADWDPTDEPYYYASQISALTVAANSDFDTGVVNATAAPGVLPGLAVDPELVPAGANLQIVDQATTGEPDSVATLGVNRAPGTNTFGFTGSLPAGGSAFQTLRTVHEPTDHAAHLFAAALEAEGVEIAGEVRRGSAPGTVHQLVEHESMPLQDLLVPFMKLSNNGHAEILVKAIGHEALGEGTWEAGLAEVEEAINRLGVTTDDLELTDGSGLSHTNLVRADLIDDLLTEATDQPWFEVWKTSLPLAGEADRLVGGTLAQRMRGTAAEANVYAKTGSLTGASALSGYVTTADGEELAFSIVNNGYPGIPPRAVQDAIAVRLAEFTRDDQVRPLSRSTTQYENEQSYTGDLECTWSGAC</sequence>
<dbReference type="PANTHER" id="PTHR30023:SF0">
    <property type="entry name" value="PENICILLIN-SENSITIVE CARBOXYPEPTIDASE A"/>
    <property type="match status" value="1"/>
</dbReference>
<keyword evidence="4" id="KW-0121">Carboxypeptidase</keyword>
<keyword evidence="3" id="KW-0732">Signal</keyword>
<accession>A0A9W6UIM3</accession>
<organism evidence="4 5">
    <name type="scientific">Nocardiopsis ansamitocini</name>
    <dbReference type="NCBI Taxonomy" id="1670832"/>
    <lineage>
        <taxon>Bacteria</taxon>
        <taxon>Bacillati</taxon>
        <taxon>Actinomycetota</taxon>
        <taxon>Actinomycetes</taxon>
        <taxon>Streptosporangiales</taxon>
        <taxon>Nocardiopsidaceae</taxon>
        <taxon>Nocardiopsis</taxon>
    </lineage>
</organism>
<feature type="chain" id="PRO_5040860147" evidence="3">
    <location>
        <begin position="41"/>
        <end position="537"/>
    </location>
</feature>
<gene>
    <name evidence="4" type="primary">dacC</name>
    <name evidence="4" type="ORF">Nans01_22200</name>
</gene>
<dbReference type="PRINTS" id="PR00922">
    <property type="entry name" value="DADACBPTASE3"/>
</dbReference>
<dbReference type="EMBL" id="BSQG01000003">
    <property type="protein sequence ID" value="GLU47869.1"/>
    <property type="molecule type" value="Genomic_DNA"/>
</dbReference>
<dbReference type="Pfam" id="PF02113">
    <property type="entry name" value="Peptidase_S13"/>
    <property type="match status" value="1"/>
</dbReference>
<dbReference type="GO" id="GO:0000270">
    <property type="term" value="P:peptidoglycan metabolic process"/>
    <property type="evidence" value="ECO:0007669"/>
    <property type="project" value="TreeGrafter"/>
</dbReference>
<dbReference type="GO" id="GO:0006508">
    <property type="term" value="P:proteolysis"/>
    <property type="evidence" value="ECO:0007669"/>
    <property type="project" value="InterPro"/>
</dbReference>
<evidence type="ECO:0000256" key="3">
    <source>
        <dbReference type="SAM" id="SignalP"/>
    </source>
</evidence>
<evidence type="ECO:0000313" key="4">
    <source>
        <dbReference type="EMBL" id="GLU47869.1"/>
    </source>
</evidence>
<dbReference type="AlphaFoldDB" id="A0A9W6UIM3"/>
<protein>
    <submittedName>
        <fullName evidence="4">D-alanyl-D-alanine carboxypeptidase DacC</fullName>
    </submittedName>
</protein>
<keyword evidence="2" id="KW-0378">Hydrolase</keyword>
<keyword evidence="5" id="KW-1185">Reference proteome</keyword>
<dbReference type="SUPFAM" id="SSF56601">
    <property type="entry name" value="beta-lactamase/transpeptidase-like"/>
    <property type="match status" value="1"/>
</dbReference>
<feature type="signal peptide" evidence="3">
    <location>
        <begin position="1"/>
        <end position="40"/>
    </location>
</feature>
<dbReference type="InterPro" id="IPR006311">
    <property type="entry name" value="TAT_signal"/>
</dbReference>
<evidence type="ECO:0000313" key="5">
    <source>
        <dbReference type="Proteomes" id="UP001165092"/>
    </source>
</evidence>
<dbReference type="InterPro" id="IPR000667">
    <property type="entry name" value="Peptidase_S13"/>
</dbReference>
<evidence type="ECO:0000256" key="2">
    <source>
        <dbReference type="ARBA" id="ARBA00022801"/>
    </source>
</evidence>
<dbReference type="Proteomes" id="UP001165092">
    <property type="component" value="Unassembled WGS sequence"/>
</dbReference>
<dbReference type="PROSITE" id="PS51318">
    <property type="entry name" value="TAT"/>
    <property type="match status" value="1"/>
</dbReference>
<dbReference type="RefSeq" id="WP_285759162.1">
    <property type="nucleotide sequence ID" value="NZ_BSQG01000003.1"/>
</dbReference>
<reference evidence="4" key="1">
    <citation type="submission" date="2023-02" db="EMBL/GenBank/DDBJ databases">
        <title>Nocardiopsis ansamitocini NBRC 112285.</title>
        <authorList>
            <person name="Ichikawa N."/>
            <person name="Sato H."/>
            <person name="Tonouchi N."/>
        </authorList>
    </citation>
    <scope>NUCLEOTIDE SEQUENCE</scope>
    <source>
        <strain evidence="4">NBRC 112285</strain>
    </source>
</reference>
<proteinExistence type="inferred from homology"/>
<name>A0A9W6UIM3_9ACTN</name>
<comment type="caution">
    <text evidence="4">The sequence shown here is derived from an EMBL/GenBank/DDBJ whole genome shotgun (WGS) entry which is preliminary data.</text>
</comment>
<dbReference type="GO" id="GO:0004185">
    <property type="term" value="F:serine-type carboxypeptidase activity"/>
    <property type="evidence" value="ECO:0007669"/>
    <property type="project" value="InterPro"/>
</dbReference>
<evidence type="ECO:0000256" key="1">
    <source>
        <dbReference type="ARBA" id="ARBA00006096"/>
    </source>
</evidence>
<dbReference type="NCBIfam" id="TIGR00666">
    <property type="entry name" value="PBP4"/>
    <property type="match status" value="1"/>
</dbReference>